<name>A0A7K0C0V1_9ACTN</name>
<dbReference type="PANTHER" id="PTHR34853">
    <property type="match status" value="1"/>
</dbReference>
<protein>
    <submittedName>
        <fullName evidence="2">Putative inactive lipase</fullName>
    </submittedName>
</protein>
<keyword evidence="1" id="KW-0732">Signal</keyword>
<dbReference type="SUPFAM" id="SSF53474">
    <property type="entry name" value="alpha/beta-Hydrolases"/>
    <property type="match status" value="1"/>
</dbReference>
<evidence type="ECO:0000313" key="3">
    <source>
        <dbReference type="Proteomes" id="UP000487268"/>
    </source>
</evidence>
<evidence type="ECO:0000256" key="1">
    <source>
        <dbReference type="SAM" id="SignalP"/>
    </source>
</evidence>
<organism evidence="2 3">
    <name type="scientific">Actinomadura macrotermitis</name>
    <dbReference type="NCBI Taxonomy" id="2585200"/>
    <lineage>
        <taxon>Bacteria</taxon>
        <taxon>Bacillati</taxon>
        <taxon>Actinomycetota</taxon>
        <taxon>Actinomycetes</taxon>
        <taxon>Streptosporangiales</taxon>
        <taxon>Thermomonosporaceae</taxon>
        <taxon>Actinomadura</taxon>
    </lineage>
</organism>
<dbReference type="Gene3D" id="1.10.260.130">
    <property type="match status" value="1"/>
</dbReference>
<dbReference type="Gene3D" id="3.40.50.1820">
    <property type="entry name" value="alpha/beta hydrolase"/>
    <property type="match status" value="1"/>
</dbReference>
<dbReference type="GO" id="GO:0016042">
    <property type="term" value="P:lipid catabolic process"/>
    <property type="evidence" value="ECO:0007669"/>
    <property type="project" value="InterPro"/>
</dbReference>
<dbReference type="PIRSF" id="PIRSF029171">
    <property type="entry name" value="Esterase_LipA"/>
    <property type="match status" value="1"/>
</dbReference>
<dbReference type="InterPro" id="IPR029058">
    <property type="entry name" value="AB_hydrolase_fold"/>
</dbReference>
<feature type="signal peptide" evidence="1">
    <location>
        <begin position="1"/>
        <end position="29"/>
    </location>
</feature>
<feature type="chain" id="PRO_5029452241" evidence="1">
    <location>
        <begin position="30"/>
        <end position="417"/>
    </location>
</feature>
<gene>
    <name evidence="2" type="ORF">ACRB68_50730</name>
</gene>
<dbReference type="Pfam" id="PF03583">
    <property type="entry name" value="LIP"/>
    <property type="match status" value="1"/>
</dbReference>
<sequence length="417" mass="43692">MRPLLVRWGSALALACCLSLFLVQGGASAAPAEVAAGSVPPGRDPFYTPPSPLPPGRPGDVIRSRPSVFTLDAISKAPVVGVSSWQVLYRSESATGEPIAVSGTVLVPTKPWAGPGPRPLVTYAVGTRGLGDKCAPSYSLTQGLDYEELFILDAVNKGWAVAITDMQGLGTPGRHTYVVGRSQGRSVLNIARAAQRLPGTGLRPDGPVGIWGYSEGGNSAGWAAEIAATYAPELQVKGAVAGGIPGKLRGLLAHEGGPFVGLLFMAAVGFDAAYPELDLNGYLNDKGRALLASAGDSCLASFDVASLVGDTAFRRISDFTTRNPLDDPRWIARLDANDLGTVAPSAPVLQAHALFDEAVFFGQADEVHKDWCRRGANLTWQVYAVAEHIMGALFAEPASVAFLNDRFNGRPVKGNCA</sequence>
<accession>A0A7K0C0V1</accession>
<evidence type="ECO:0000313" key="2">
    <source>
        <dbReference type="EMBL" id="MQY06976.1"/>
    </source>
</evidence>
<dbReference type="InterPro" id="IPR005152">
    <property type="entry name" value="Lipase_secreted"/>
</dbReference>
<dbReference type="Proteomes" id="UP000487268">
    <property type="component" value="Unassembled WGS sequence"/>
</dbReference>
<comment type="caution">
    <text evidence="2">The sequence shown here is derived from an EMBL/GenBank/DDBJ whole genome shotgun (WGS) entry which is preliminary data.</text>
</comment>
<keyword evidence="3" id="KW-1185">Reference proteome</keyword>
<dbReference type="EMBL" id="WEGH01000003">
    <property type="protein sequence ID" value="MQY06976.1"/>
    <property type="molecule type" value="Genomic_DNA"/>
</dbReference>
<dbReference type="RefSeq" id="WP_153536526.1">
    <property type="nucleotide sequence ID" value="NZ_WEGH01000003.1"/>
</dbReference>
<dbReference type="OrthoDB" id="9798122at2"/>
<dbReference type="AlphaFoldDB" id="A0A7K0C0V1"/>
<reference evidence="2 3" key="1">
    <citation type="submission" date="2019-10" db="EMBL/GenBank/DDBJ databases">
        <title>Actinomadura rubteroloni sp. nov. and Actinomadura macrotermitis sp. nov., isolated from the gut of fungus growing-termite Macrotermes natalensis.</title>
        <authorList>
            <person name="Benndorf R."/>
            <person name="Martin K."/>
            <person name="Kuefner M."/>
            <person name="De Beer W."/>
            <person name="Kaster A.-K."/>
            <person name="Vollmers J."/>
            <person name="Poulsen M."/>
            <person name="Beemelmanns C."/>
        </authorList>
    </citation>
    <scope>NUCLEOTIDE SEQUENCE [LARGE SCALE GENOMIC DNA]</scope>
    <source>
        <strain evidence="2 3">RB68</strain>
    </source>
</reference>
<dbReference type="PANTHER" id="PTHR34853:SF1">
    <property type="entry name" value="LIPASE 5"/>
    <property type="match status" value="1"/>
</dbReference>
<proteinExistence type="predicted"/>
<dbReference type="GO" id="GO:0004806">
    <property type="term" value="F:triacylglycerol lipase activity"/>
    <property type="evidence" value="ECO:0007669"/>
    <property type="project" value="InterPro"/>
</dbReference>